<protein>
    <recommendedName>
        <fullName evidence="7">Protease Do-like 5, chloroplastic</fullName>
    </recommendedName>
</protein>
<dbReference type="EMBL" id="OX451736">
    <property type="protein sequence ID" value="CAI8590873.1"/>
    <property type="molecule type" value="Genomic_DNA"/>
</dbReference>
<dbReference type="InterPro" id="IPR043504">
    <property type="entry name" value="Peptidase_S1_PA_chymotrypsin"/>
</dbReference>
<feature type="compositionally biased region" description="Polar residues" evidence="4">
    <location>
        <begin position="1"/>
        <end position="13"/>
    </location>
</feature>
<sequence>MLSLRMNLSPSPMLTTQSSTKTLPTTTVTPTVTTKRRAIVFNSSLVVASWLNLLNLTSSQSQQLQDELQHQEDHLVQLFQETSPSVVSIKDIELTKDPMNSSNIAVLDHDEDAKVEGTGSGFIWDKFGHIVTNYHVVAKLATDTSGLQRCKVFLVDAKGNRFSREGKIVGFDPSYDLAVLKVDVDGYEIKPVLLGESKNLLVGQSCFAIGNPYGYENTLTTGVVSGLGREIPSPNGGAIKGAIQTDAAINAGNSGGPLVDSHGHVIGVNTATFTRKGTGASSGVNFAIPMDSVIRSVPYLIVYGTPYSNRF</sequence>
<evidence type="ECO:0000256" key="4">
    <source>
        <dbReference type="SAM" id="MobiDB-lite"/>
    </source>
</evidence>
<comment type="similarity">
    <text evidence="1">Belongs to the peptidase S1C family.</text>
</comment>
<dbReference type="PANTHER" id="PTHR43343">
    <property type="entry name" value="PEPTIDASE S12"/>
    <property type="match status" value="1"/>
</dbReference>
<evidence type="ECO:0000256" key="3">
    <source>
        <dbReference type="ARBA" id="ARBA00022801"/>
    </source>
</evidence>
<evidence type="ECO:0000256" key="2">
    <source>
        <dbReference type="ARBA" id="ARBA00022670"/>
    </source>
</evidence>
<accession>A0AAV0Z019</accession>
<dbReference type="InterPro" id="IPR001940">
    <property type="entry name" value="Peptidase_S1C"/>
</dbReference>
<keyword evidence="6" id="KW-1185">Reference proteome</keyword>
<feature type="compositionally biased region" description="Low complexity" evidence="4">
    <location>
        <begin position="14"/>
        <end position="27"/>
    </location>
</feature>
<dbReference type="InterPro" id="IPR051201">
    <property type="entry name" value="Chloro_Bact_Ser_Proteases"/>
</dbReference>
<dbReference type="GO" id="GO:0004252">
    <property type="term" value="F:serine-type endopeptidase activity"/>
    <property type="evidence" value="ECO:0007669"/>
    <property type="project" value="InterPro"/>
</dbReference>
<dbReference type="AlphaFoldDB" id="A0AAV0Z019"/>
<dbReference type="SUPFAM" id="SSF50494">
    <property type="entry name" value="Trypsin-like serine proteases"/>
    <property type="match status" value="1"/>
</dbReference>
<dbReference type="PANTHER" id="PTHR43343:SF6">
    <property type="entry name" value="PROTEASE DO-LIKE 5, CHLOROPLASTIC ISOFORM X1"/>
    <property type="match status" value="1"/>
</dbReference>
<evidence type="ECO:0000256" key="1">
    <source>
        <dbReference type="ARBA" id="ARBA00010541"/>
    </source>
</evidence>
<feature type="region of interest" description="Disordered" evidence="4">
    <location>
        <begin position="1"/>
        <end position="27"/>
    </location>
</feature>
<dbReference type="Proteomes" id="UP001157006">
    <property type="component" value="Chromosome 1L"/>
</dbReference>
<gene>
    <name evidence="5" type="ORF">VFH_I461400</name>
</gene>
<reference evidence="5 6" key="1">
    <citation type="submission" date="2023-01" db="EMBL/GenBank/DDBJ databases">
        <authorList>
            <person name="Kreplak J."/>
        </authorList>
    </citation>
    <scope>NUCLEOTIDE SEQUENCE [LARGE SCALE GENOMIC DNA]</scope>
</reference>
<dbReference type="InterPro" id="IPR009003">
    <property type="entry name" value="Peptidase_S1_PA"/>
</dbReference>
<keyword evidence="2" id="KW-0645">Protease</keyword>
<evidence type="ECO:0000313" key="6">
    <source>
        <dbReference type="Proteomes" id="UP001157006"/>
    </source>
</evidence>
<dbReference type="PRINTS" id="PR00834">
    <property type="entry name" value="PROTEASES2C"/>
</dbReference>
<keyword evidence="3" id="KW-0378">Hydrolase</keyword>
<evidence type="ECO:0000313" key="5">
    <source>
        <dbReference type="EMBL" id="CAI8590873.1"/>
    </source>
</evidence>
<dbReference type="GO" id="GO:0006508">
    <property type="term" value="P:proteolysis"/>
    <property type="evidence" value="ECO:0007669"/>
    <property type="project" value="UniProtKB-KW"/>
</dbReference>
<dbReference type="Pfam" id="PF13365">
    <property type="entry name" value="Trypsin_2"/>
    <property type="match status" value="1"/>
</dbReference>
<name>A0AAV0Z019_VICFA</name>
<proteinExistence type="inferred from homology"/>
<organism evidence="5 6">
    <name type="scientific">Vicia faba</name>
    <name type="common">Broad bean</name>
    <name type="synonym">Faba vulgaris</name>
    <dbReference type="NCBI Taxonomy" id="3906"/>
    <lineage>
        <taxon>Eukaryota</taxon>
        <taxon>Viridiplantae</taxon>
        <taxon>Streptophyta</taxon>
        <taxon>Embryophyta</taxon>
        <taxon>Tracheophyta</taxon>
        <taxon>Spermatophyta</taxon>
        <taxon>Magnoliopsida</taxon>
        <taxon>eudicotyledons</taxon>
        <taxon>Gunneridae</taxon>
        <taxon>Pentapetalae</taxon>
        <taxon>rosids</taxon>
        <taxon>fabids</taxon>
        <taxon>Fabales</taxon>
        <taxon>Fabaceae</taxon>
        <taxon>Papilionoideae</taxon>
        <taxon>50 kb inversion clade</taxon>
        <taxon>NPAAA clade</taxon>
        <taxon>Hologalegina</taxon>
        <taxon>IRL clade</taxon>
        <taxon>Fabeae</taxon>
        <taxon>Vicia</taxon>
    </lineage>
</organism>
<dbReference type="Gene3D" id="2.40.10.10">
    <property type="entry name" value="Trypsin-like serine proteases"/>
    <property type="match status" value="2"/>
</dbReference>
<evidence type="ECO:0008006" key="7">
    <source>
        <dbReference type="Google" id="ProtNLM"/>
    </source>
</evidence>